<dbReference type="GO" id="GO:0003677">
    <property type="term" value="F:DNA binding"/>
    <property type="evidence" value="ECO:0007669"/>
    <property type="project" value="InterPro"/>
</dbReference>
<dbReference type="Pfam" id="PF13808">
    <property type="entry name" value="DDE_Tnp_1_assoc"/>
    <property type="match status" value="1"/>
</dbReference>
<keyword evidence="4" id="KW-1185">Reference proteome</keyword>
<evidence type="ECO:0000259" key="2">
    <source>
        <dbReference type="Pfam" id="PF13808"/>
    </source>
</evidence>
<comment type="caution">
    <text evidence="3">The sequence shown here is derived from an EMBL/GenBank/DDBJ whole genome shotgun (WGS) entry which is preliminary data.</text>
</comment>
<dbReference type="GO" id="GO:0006313">
    <property type="term" value="P:DNA transposition"/>
    <property type="evidence" value="ECO:0007669"/>
    <property type="project" value="InterPro"/>
</dbReference>
<gene>
    <name evidence="3" type="ORF">DI392_19350</name>
</gene>
<dbReference type="InterPro" id="IPR002559">
    <property type="entry name" value="Transposase_11"/>
</dbReference>
<sequence>MTLIEHLSVVEETSSPINQKHDLVDVIFLVISAIMAGAEGWQDIQTYGDAKQDWLKRYRPFENGIPRRHTVARILKSVVAESLLEALLNWVNEHREAHNKPIIAFDGKVLRGSYRNDRKTALQLVTAYDVDNGLVLSQKPTANKNGEISVVRQMLDILNVKGSIITFDALHCQRETLEKVAERKAHVVVQVKKNQPKLWSAVQSQFQAVFDAGKEKVVTEVVQEIHGRKEERYVFQLKPKFNDELQERWPTIRSIIAVERHRTINGKGTVDTSYYVSSMSPKHKLLGHYIRQHWRIENSQHYVLDVVFKEDDSRIMLEGAVENIALFRRFVMNMLKQCHCGAPSQRNKLKKAGWSDDYRAQVFFG</sequence>
<dbReference type="NCBIfam" id="NF033564">
    <property type="entry name" value="transpos_ISAs1"/>
    <property type="match status" value="1"/>
</dbReference>
<dbReference type="OrthoDB" id="8001376at2"/>
<dbReference type="InterPro" id="IPR051698">
    <property type="entry name" value="Transposase_11-like"/>
</dbReference>
<dbReference type="RefSeq" id="WP_109321332.1">
    <property type="nucleotide sequence ID" value="NZ_QFWT01000028.1"/>
</dbReference>
<dbReference type="PANTHER" id="PTHR30298:SF0">
    <property type="entry name" value="PROTEIN YBFL-RELATED"/>
    <property type="match status" value="1"/>
</dbReference>
<dbReference type="Pfam" id="PF01609">
    <property type="entry name" value="DDE_Tnp_1"/>
    <property type="match status" value="1"/>
</dbReference>
<protein>
    <submittedName>
        <fullName evidence="3">ISAs1 family transposase</fullName>
    </submittedName>
</protein>
<feature type="domain" description="Transposase IS4-like" evidence="1">
    <location>
        <begin position="100"/>
        <end position="326"/>
    </location>
</feature>
<proteinExistence type="predicted"/>
<accession>A0A2U3B139</accession>
<feature type="domain" description="H repeat-associated protein N-terminal" evidence="2">
    <location>
        <begin position="4"/>
        <end position="91"/>
    </location>
</feature>
<evidence type="ECO:0000313" key="4">
    <source>
        <dbReference type="Proteomes" id="UP000245362"/>
    </source>
</evidence>
<dbReference type="AlphaFoldDB" id="A0A2U3B139"/>
<dbReference type="Proteomes" id="UP000245362">
    <property type="component" value="Unassembled WGS sequence"/>
</dbReference>
<name>A0A2U3B139_9VIBR</name>
<dbReference type="InterPro" id="IPR032806">
    <property type="entry name" value="YbfD_N"/>
</dbReference>
<organism evidence="3 4">
    <name type="scientific">Vibrio albus</name>
    <dbReference type="NCBI Taxonomy" id="2200953"/>
    <lineage>
        <taxon>Bacteria</taxon>
        <taxon>Pseudomonadati</taxon>
        <taxon>Pseudomonadota</taxon>
        <taxon>Gammaproteobacteria</taxon>
        <taxon>Vibrionales</taxon>
        <taxon>Vibrionaceae</taxon>
        <taxon>Vibrio</taxon>
    </lineage>
</organism>
<reference evidence="3 4" key="1">
    <citation type="submission" date="2018-05" db="EMBL/GenBank/DDBJ databases">
        <title>Vibrio limimaris sp. nov., isolated from marine sediment.</title>
        <authorList>
            <person name="Li C.-M."/>
        </authorList>
    </citation>
    <scope>NUCLEOTIDE SEQUENCE [LARGE SCALE GENOMIC DNA]</scope>
    <source>
        <strain evidence="3 4">E4404</strain>
    </source>
</reference>
<dbReference type="GO" id="GO:0004803">
    <property type="term" value="F:transposase activity"/>
    <property type="evidence" value="ECO:0007669"/>
    <property type="project" value="InterPro"/>
</dbReference>
<dbReference type="EMBL" id="QFWT01000028">
    <property type="protein sequence ID" value="PWI30480.1"/>
    <property type="molecule type" value="Genomic_DNA"/>
</dbReference>
<dbReference type="InterPro" id="IPR047647">
    <property type="entry name" value="ISAs1_transpos"/>
</dbReference>
<evidence type="ECO:0000259" key="1">
    <source>
        <dbReference type="Pfam" id="PF01609"/>
    </source>
</evidence>
<dbReference type="PANTHER" id="PTHR30298">
    <property type="entry name" value="H REPEAT-ASSOCIATED PREDICTED TRANSPOSASE"/>
    <property type="match status" value="1"/>
</dbReference>
<evidence type="ECO:0000313" key="3">
    <source>
        <dbReference type="EMBL" id="PWI30480.1"/>
    </source>
</evidence>